<proteinExistence type="inferred from homology"/>
<organism evidence="3 4">
    <name type="scientific">Roseobacter fucihabitans</name>
    <dbReference type="NCBI Taxonomy" id="1537242"/>
    <lineage>
        <taxon>Bacteria</taxon>
        <taxon>Pseudomonadati</taxon>
        <taxon>Pseudomonadota</taxon>
        <taxon>Alphaproteobacteria</taxon>
        <taxon>Rhodobacterales</taxon>
        <taxon>Roseobacteraceae</taxon>
        <taxon>Roseobacter</taxon>
    </lineage>
</organism>
<dbReference type="PANTHER" id="PTHR21198:SF7">
    <property type="entry name" value="ASPARTATE-GLUTAMATE RACEMASE FAMILY"/>
    <property type="match status" value="1"/>
</dbReference>
<evidence type="ECO:0000256" key="2">
    <source>
        <dbReference type="ARBA" id="ARBA00023235"/>
    </source>
</evidence>
<dbReference type="PROSITE" id="PS00923">
    <property type="entry name" value="ASP_GLU_RACEMASE_1"/>
    <property type="match status" value="1"/>
</dbReference>
<keyword evidence="4" id="KW-1185">Reference proteome</keyword>
<keyword evidence="2 3" id="KW-0413">Isomerase</keyword>
<dbReference type="Pfam" id="PF01177">
    <property type="entry name" value="Asp_Glu_race"/>
    <property type="match status" value="1"/>
</dbReference>
<dbReference type="GO" id="GO:0047689">
    <property type="term" value="F:aspartate racemase activity"/>
    <property type="evidence" value="ECO:0007669"/>
    <property type="project" value="UniProtKB-EC"/>
</dbReference>
<dbReference type="EMBL" id="CP143423">
    <property type="protein sequence ID" value="WVX49676.1"/>
    <property type="molecule type" value="Genomic_DNA"/>
</dbReference>
<dbReference type="SUPFAM" id="SSF53681">
    <property type="entry name" value="Aspartate/glutamate racemase"/>
    <property type="match status" value="2"/>
</dbReference>
<reference evidence="4" key="2">
    <citation type="submission" date="2024-01" db="EMBL/GenBank/DDBJ databases">
        <title>Roseobacter fucihabitans sp. nov., isolated from the brown alga Fucus spiralis.</title>
        <authorList>
            <person name="Hahnke S."/>
            <person name="Berger M."/>
            <person name="Schlingloff A."/>
            <person name="Athale I."/>
            <person name="Neumann-Schaal M."/>
            <person name="Adenaya A."/>
            <person name="Poehlein A."/>
            <person name="Daniel R."/>
            <person name="Pertersen J."/>
            <person name="Brinkhoff T."/>
        </authorList>
    </citation>
    <scope>NUCLEOTIDE SEQUENCE [LARGE SCALE GENOMIC DNA]</scope>
    <source>
        <strain evidence="4">B14</strain>
    </source>
</reference>
<dbReference type="PANTHER" id="PTHR21198">
    <property type="entry name" value="GLUTAMATE RACEMASE"/>
    <property type="match status" value="1"/>
</dbReference>
<dbReference type="InterPro" id="IPR001920">
    <property type="entry name" value="Asp/Glu_race"/>
</dbReference>
<dbReference type="RefSeq" id="WP_316247476.1">
    <property type="nucleotide sequence ID" value="NZ_CP143423.1"/>
</dbReference>
<dbReference type="Proteomes" id="UP001318682">
    <property type="component" value="Chromosome"/>
</dbReference>
<name>A0ABZ2BWI0_9RHOB</name>
<dbReference type="Gene3D" id="3.40.50.1860">
    <property type="match status" value="2"/>
</dbReference>
<gene>
    <name evidence="3" type="ORF">ROLI_027710</name>
</gene>
<dbReference type="NCBIfam" id="TIGR00035">
    <property type="entry name" value="asp_race"/>
    <property type="match status" value="1"/>
</dbReference>
<dbReference type="InterPro" id="IPR018187">
    <property type="entry name" value="Asp/Glu_racemase_AS_1"/>
</dbReference>
<evidence type="ECO:0000313" key="4">
    <source>
        <dbReference type="Proteomes" id="UP001318682"/>
    </source>
</evidence>
<reference evidence="3 4" key="1">
    <citation type="submission" date="2015-07" db="EMBL/GenBank/DDBJ databases">
        <authorList>
            <person name="Voget S."/>
            <person name="Dogs M."/>
            <person name="Brinkhoff T.H."/>
            <person name="Daniel R."/>
        </authorList>
    </citation>
    <scope>NUCLEOTIDE SEQUENCE [LARGE SCALE GENOMIC DNA]</scope>
    <source>
        <strain evidence="3 4">B14</strain>
    </source>
</reference>
<protein>
    <submittedName>
        <fullName evidence="3">Aspartate racemase</fullName>
        <ecNumber evidence="3">5.1.1.13</ecNumber>
    </submittedName>
</protein>
<dbReference type="InterPro" id="IPR015942">
    <property type="entry name" value="Asp/Glu/hydantoin_racemase"/>
</dbReference>
<sequence length="243" mass="25541">MANTSRKFRKIGILGGMGVEATLELMKRVHGETVGEDDQDHIPMFVDMNPQVPSRIAHLIEKAGPDPGPVLAEMALGLERAGAEALAMPCNTAHLYAPQIEQQVSIDLLNMPKLACAQVAAGLKPGDTVGILASPATNSSGLLGGFLAEFGITPAYPENETEILASIRRIKQAGASVADIALLESEAKKLVQRGAKKMIIGCSEFSLISAQVRSPIPVLDTLDVLVQAIIAFSGARAKVGTPI</sequence>
<dbReference type="InterPro" id="IPR004380">
    <property type="entry name" value="Asp_race"/>
</dbReference>
<dbReference type="EC" id="5.1.1.13" evidence="3"/>
<comment type="similarity">
    <text evidence="1">Belongs to the aspartate/glutamate racemases family.</text>
</comment>
<accession>A0ABZ2BWI0</accession>
<evidence type="ECO:0000313" key="3">
    <source>
        <dbReference type="EMBL" id="WVX49676.1"/>
    </source>
</evidence>
<evidence type="ECO:0000256" key="1">
    <source>
        <dbReference type="ARBA" id="ARBA00007847"/>
    </source>
</evidence>